<dbReference type="EMBL" id="JAYFSI010000003">
    <property type="protein sequence ID" value="MEA5361094.1"/>
    <property type="molecule type" value="Genomic_DNA"/>
</dbReference>
<feature type="domain" description="B12-binding" evidence="1">
    <location>
        <begin position="14"/>
        <end position="102"/>
    </location>
</feature>
<name>A0ABU5R5N4_9PSEU</name>
<comment type="caution">
    <text evidence="2">The sequence shown here is derived from an EMBL/GenBank/DDBJ whole genome shotgun (WGS) entry which is preliminary data.</text>
</comment>
<keyword evidence="3" id="KW-1185">Reference proteome</keyword>
<dbReference type="InterPro" id="IPR036724">
    <property type="entry name" value="Cobalamin-bd_sf"/>
</dbReference>
<organism evidence="2 3">
    <name type="scientific">Amycolatopsis heterodermiae</name>
    <dbReference type="NCBI Taxonomy" id="3110235"/>
    <lineage>
        <taxon>Bacteria</taxon>
        <taxon>Bacillati</taxon>
        <taxon>Actinomycetota</taxon>
        <taxon>Actinomycetes</taxon>
        <taxon>Pseudonocardiales</taxon>
        <taxon>Pseudonocardiaceae</taxon>
        <taxon>Amycolatopsis</taxon>
    </lineage>
</organism>
<gene>
    <name evidence="2" type="ORF">VA596_16235</name>
</gene>
<evidence type="ECO:0000313" key="3">
    <source>
        <dbReference type="Proteomes" id="UP001304298"/>
    </source>
</evidence>
<dbReference type="Gene3D" id="3.40.50.280">
    <property type="entry name" value="Cobalamin-binding domain"/>
    <property type="match status" value="1"/>
</dbReference>
<dbReference type="SUPFAM" id="SSF52242">
    <property type="entry name" value="Cobalamin (vitamin B12)-binding domain"/>
    <property type="match status" value="1"/>
</dbReference>
<dbReference type="InterPro" id="IPR006158">
    <property type="entry name" value="Cobalamin-bd"/>
</dbReference>
<evidence type="ECO:0000259" key="1">
    <source>
        <dbReference type="Pfam" id="PF02310"/>
    </source>
</evidence>
<accession>A0ABU5R5N4</accession>
<dbReference type="Pfam" id="PF02310">
    <property type="entry name" value="B12-binding"/>
    <property type="match status" value="1"/>
</dbReference>
<dbReference type="Proteomes" id="UP001304298">
    <property type="component" value="Unassembled WGS sequence"/>
</dbReference>
<proteinExistence type="predicted"/>
<sequence>MKIVLSGVDTGAWSLVALQVILERCGHEVRNLGARPPVERILEACREGPDCLVLSATDGGADSARVFTRLRTHPALAGLPIVIAGRLAQPRAELLALGFDDAFPATANPGQAVAALRQYLARVVVSGKQCSNTVSHSRRGQSRRSMMVALARPPASHIVCRP</sequence>
<reference evidence="2 3" key="1">
    <citation type="submission" date="2023-12" db="EMBL/GenBank/DDBJ databases">
        <title>Amycolatopsis sp. V23-08.</title>
        <authorList>
            <person name="Somphong A."/>
        </authorList>
    </citation>
    <scope>NUCLEOTIDE SEQUENCE [LARGE SCALE GENOMIC DNA]</scope>
    <source>
        <strain evidence="2 3">V23-08</strain>
    </source>
</reference>
<evidence type="ECO:0000313" key="2">
    <source>
        <dbReference type="EMBL" id="MEA5361094.1"/>
    </source>
</evidence>
<protein>
    <recommendedName>
        <fullName evidence="1">B12-binding domain-containing protein</fullName>
    </recommendedName>
</protein>
<dbReference type="RefSeq" id="WP_323327888.1">
    <property type="nucleotide sequence ID" value="NZ_JAYFSI010000003.1"/>
</dbReference>